<name>A0A6B0V537_IXORI</name>
<sequence>MYSTASMFALSCCPYAWGSCLRYWMYSRANSTTPCDTSSSSLPRKCSIRGILEHSSALASSRLPASPFFDSFMMQLRSWTPIPLTSLASLIRKSTSSASETPSTPALCNTAERDSTRRALSAGSMPLLTISKTQSQAASRWAGSDRKCTRASTKRSLATRPMSIQATYAPSTSRHSRLRSWPWQVRMVYQELTRSTMCLSRIVSLRTLLRSASLAVCGMSLSAMSPLMASRMRRYMSMAGPPRERVLSRSRKKSGHRDG</sequence>
<evidence type="ECO:0000256" key="1">
    <source>
        <dbReference type="SAM" id="MobiDB-lite"/>
    </source>
</evidence>
<feature type="compositionally biased region" description="Basic residues" evidence="1">
    <location>
        <begin position="248"/>
        <end position="259"/>
    </location>
</feature>
<organism evidence="2">
    <name type="scientific">Ixodes ricinus</name>
    <name type="common">Common tick</name>
    <name type="synonym">Acarus ricinus</name>
    <dbReference type="NCBI Taxonomy" id="34613"/>
    <lineage>
        <taxon>Eukaryota</taxon>
        <taxon>Metazoa</taxon>
        <taxon>Ecdysozoa</taxon>
        <taxon>Arthropoda</taxon>
        <taxon>Chelicerata</taxon>
        <taxon>Arachnida</taxon>
        <taxon>Acari</taxon>
        <taxon>Parasitiformes</taxon>
        <taxon>Ixodida</taxon>
        <taxon>Ixodoidea</taxon>
        <taxon>Ixodidae</taxon>
        <taxon>Ixodinae</taxon>
        <taxon>Ixodes</taxon>
    </lineage>
</organism>
<proteinExistence type="predicted"/>
<reference evidence="2" key="1">
    <citation type="submission" date="2019-12" db="EMBL/GenBank/DDBJ databases">
        <title>An insight into the sialome of adult female Ixodes ricinus ticks feeding for 6 days.</title>
        <authorList>
            <person name="Perner J."/>
            <person name="Ribeiro J.M.C."/>
        </authorList>
    </citation>
    <scope>NUCLEOTIDE SEQUENCE</scope>
    <source>
        <strain evidence="2">Semi-engorged</strain>
        <tissue evidence="2">Salivary glands</tissue>
    </source>
</reference>
<dbReference type="EMBL" id="GIFC01015204">
    <property type="protein sequence ID" value="MXU97287.1"/>
    <property type="molecule type" value="Transcribed_RNA"/>
</dbReference>
<feature type="region of interest" description="Disordered" evidence="1">
    <location>
        <begin position="239"/>
        <end position="259"/>
    </location>
</feature>
<protein>
    <submittedName>
        <fullName evidence="2">Uncharacterized protein</fullName>
    </submittedName>
</protein>
<accession>A0A6B0V537</accession>
<evidence type="ECO:0000313" key="2">
    <source>
        <dbReference type="EMBL" id="MXU97287.1"/>
    </source>
</evidence>
<dbReference type="AlphaFoldDB" id="A0A6B0V537"/>